<name>A0ACC2EVV1_DIPCM</name>
<organism evidence="1 2">
    <name type="scientific">Diphasiastrum complanatum</name>
    <name type="common">Issler's clubmoss</name>
    <name type="synonym">Lycopodium complanatum</name>
    <dbReference type="NCBI Taxonomy" id="34168"/>
    <lineage>
        <taxon>Eukaryota</taxon>
        <taxon>Viridiplantae</taxon>
        <taxon>Streptophyta</taxon>
        <taxon>Embryophyta</taxon>
        <taxon>Tracheophyta</taxon>
        <taxon>Lycopodiopsida</taxon>
        <taxon>Lycopodiales</taxon>
        <taxon>Lycopodiaceae</taxon>
        <taxon>Lycopodioideae</taxon>
        <taxon>Diphasiastrum</taxon>
    </lineage>
</organism>
<sequence length="432" mass="48212">MHSLSTRLLASSAYLQIEPSLSAWLSQISGAVTANSQKRMFPRAIGRRSSTSTYSNSAQFRDEVRAEIDKYDSKIPIEEAVTPPSSWYTSPMIAALEFDLVFGRGWQAVGTGYASQVKEPFGFFTGSLGSVRYLVCKDKDGELHAFHNVCRHHAAPVASGFGRSASFVCPYHGWTYSLDGKLQKATRLGGIKNFSARDFGLLPIPVSLWGPFVVINLQSKVTKSSGVENEWLGSASSLLIKAGITASLRHVKRQDYILNCNWKVYCDNYLDGGYHVPYAHGALASGLDLNSYTTTLFERVSIQSCRSRSVGTESAHRIGQAATYAFVYPNFMINRYGPWLDTNLVLPMSPVQCRVIFDYFLDEDKIHDEAFIKDSLEDSDQVQKEDIFLCEGVQKGLESPAYNVGRYAPKVELAMHHFHNVLYKQLSDWDVN</sequence>
<accession>A0ACC2EVV1</accession>
<gene>
    <name evidence="1" type="ORF">O6H91_01G127300</name>
</gene>
<reference evidence="2" key="1">
    <citation type="journal article" date="2024" name="Proc. Natl. Acad. Sci. U.S.A.">
        <title>Extraordinary preservation of gene collinearity over three hundred million years revealed in homosporous lycophytes.</title>
        <authorList>
            <person name="Li C."/>
            <person name="Wickell D."/>
            <person name="Kuo L.Y."/>
            <person name="Chen X."/>
            <person name="Nie B."/>
            <person name="Liao X."/>
            <person name="Peng D."/>
            <person name="Ji J."/>
            <person name="Jenkins J."/>
            <person name="Williams M."/>
            <person name="Shu S."/>
            <person name="Plott C."/>
            <person name="Barry K."/>
            <person name="Rajasekar S."/>
            <person name="Grimwood J."/>
            <person name="Han X."/>
            <person name="Sun S."/>
            <person name="Hou Z."/>
            <person name="He W."/>
            <person name="Dai G."/>
            <person name="Sun C."/>
            <person name="Schmutz J."/>
            <person name="Leebens-Mack J.H."/>
            <person name="Li F.W."/>
            <person name="Wang L."/>
        </authorList>
    </citation>
    <scope>NUCLEOTIDE SEQUENCE [LARGE SCALE GENOMIC DNA]</scope>
    <source>
        <strain evidence="2">cv. PW_Plant_1</strain>
    </source>
</reference>
<dbReference type="Proteomes" id="UP001162992">
    <property type="component" value="Chromosome 1"/>
</dbReference>
<proteinExistence type="predicted"/>
<evidence type="ECO:0000313" key="1">
    <source>
        <dbReference type="EMBL" id="KAJ7570586.1"/>
    </source>
</evidence>
<keyword evidence="2" id="KW-1185">Reference proteome</keyword>
<evidence type="ECO:0000313" key="2">
    <source>
        <dbReference type="Proteomes" id="UP001162992"/>
    </source>
</evidence>
<dbReference type="EMBL" id="CM055092">
    <property type="protein sequence ID" value="KAJ7570586.1"/>
    <property type="molecule type" value="Genomic_DNA"/>
</dbReference>
<protein>
    <submittedName>
        <fullName evidence="1">Uncharacterized protein</fullName>
    </submittedName>
</protein>
<comment type="caution">
    <text evidence="1">The sequence shown here is derived from an EMBL/GenBank/DDBJ whole genome shotgun (WGS) entry which is preliminary data.</text>
</comment>